<dbReference type="InterPro" id="IPR013766">
    <property type="entry name" value="Thioredoxin_domain"/>
</dbReference>
<name>A0ABP0JUB4_9DINO</name>
<sequence>MKPVLRLALLMRVSWAVELTQENWDEQTAGKTVFVKFFAPWCGHCKSMKPAWDQLMSEYQDSPSILVADVDCIGAGKSKCDDVGVKGFPTIKHGDPHDLSDYKGGRDYEALRAFVEDSLGPSCGPNNQDLCDEAKKAQLEDYMNMPIGDLRRRIEEEEALSAKADEELAELLKKLQAQYEEGQKARDQKQKEIKDAGLKLMKTVQAAGVPTWGVLHLSIFLPDIMLGLKE</sequence>
<feature type="signal peptide" evidence="4">
    <location>
        <begin position="1"/>
        <end position="16"/>
    </location>
</feature>
<comment type="caution">
    <text evidence="6">The sequence shown here is derived from an EMBL/GenBank/DDBJ whole genome shotgun (WGS) entry which is preliminary data.</text>
</comment>
<comment type="similarity">
    <text evidence="1">Belongs to the protein disulfide isomerase family.</text>
</comment>
<evidence type="ECO:0000313" key="7">
    <source>
        <dbReference type="Proteomes" id="UP001642464"/>
    </source>
</evidence>
<dbReference type="Proteomes" id="UP001642464">
    <property type="component" value="Unassembled WGS sequence"/>
</dbReference>
<accession>A0ABP0JUB4</accession>
<feature type="coiled-coil region" evidence="3">
    <location>
        <begin position="147"/>
        <end position="192"/>
    </location>
</feature>
<dbReference type="InterPro" id="IPR051063">
    <property type="entry name" value="PDI"/>
</dbReference>
<dbReference type="Pfam" id="PF00085">
    <property type="entry name" value="Thioredoxin"/>
    <property type="match status" value="1"/>
</dbReference>
<proteinExistence type="inferred from homology"/>
<dbReference type="PROSITE" id="PS00194">
    <property type="entry name" value="THIOREDOXIN_1"/>
    <property type="match status" value="1"/>
</dbReference>
<evidence type="ECO:0000256" key="2">
    <source>
        <dbReference type="ARBA" id="ARBA00022729"/>
    </source>
</evidence>
<keyword evidence="3" id="KW-0175">Coiled coil</keyword>
<evidence type="ECO:0000256" key="4">
    <source>
        <dbReference type="SAM" id="SignalP"/>
    </source>
</evidence>
<evidence type="ECO:0000259" key="5">
    <source>
        <dbReference type="PROSITE" id="PS51352"/>
    </source>
</evidence>
<keyword evidence="2 4" id="KW-0732">Signal</keyword>
<gene>
    <name evidence="6" type="ORF">SCF082_LOCUS13829</name>
</gene>
<evidence type="ECO:0000313" key="6">
    <source>
        <dbReference type="EMBL" id="CAK9017841.1"/>
    </source>
</evidence>
<evidence type="ECO:0000256" key="1">
    <source>
        <dbReference type="ARBA" id="ARBA00006347"/>
    </source>
</evidence>
<dbReference type="InterPro" id="IPR017937">
    <property type="entry name" value="Thioredoxin_CS"/>
</dbReference>
<dbReference type="SUPFAM" id="SSF52833">
    <property type="entry name" value="Thioredoxin-like"/>
    <property type="match status" value="1"/>
</dbReference>
<protein>
    <submittedName>
        <fullName evidence="6">Protein disulfide-isomerase-like protein EhSep2</fullName>
    </submittedName>
</protein>
<dbReference type="EMBL" id="CAXAMM010008580">
    <property type="protein sequence ID" value="CAK9017841.1"/>
    <property type="molecule type" value="Genomic_DNA"/>
</dbReference>
<dbReference type="PROSITE" id="PS51352">
    <property type="entry name" value="THIOREDOXIN_2"/>
    <property type="match status" value="1"/>
</dbReference>
<dbReference type="CDD" id="cd02961">
    <property type="entry name" value="PDI_a_family"/>
    <property type="match status" value="1"/>
</dbReference>
<dbReference type="PANTHER" id="PTHR45672">
    <property type="entry name" value="PROTEIN DISULFIDE-ISOMERASE C17H9.14C-RELATED"/>
    <property type="match status" value="1"/>
</dbReference>
<dbReference type="Gene3D" id="3.40.30.10">
    <property type="entry name" value="Glutaredoxin"/>
    <property type="match status" value="1"/>
</dbReference>
<feature type="domain" description="Thioredoxin" evidence="5">
    <location>
        <begin position="1"/>
        <end position="120"/>
    </location>
</feature>
<keyword evidence="7" id="KW-1185">Reference proteome</keyword>
<organism evidence="6 7">
    <name type="scientific">Durusdinium trenchii</name>
    <dbReference type="NCBI Taxonomy" id="1381693"/>
    <lineage>
        <taxon>Eukaryota</taxon>
        <taxon>Sar</taxon>
        <taxon>Alveolata</taxon>
        <taxon>Dinophyceae</taxon>
        <taxon>Suessiales</taxon>
        <taxon>Symbiodiniaceae</taxon>
        <taxon>Durusdinium</taxon>
    </lineage>
</organism>
<dbReference type="PANTHER" id="PTHR45672:SF3">
    <property type="entry name" value="THIOREDOXIN DOMAIN-CONTAINING PROTEIN 5"/>
    <property type="match status" value="1"/>
</dbReference>
<evidence type="ECO:0000256" key="3">
    <source>
        <dbReference type="SAM" id="Coils"/>
    </source>
</evidence>
<dbReference type="InterPro" id="IPR036249">
    <property type="entry name" value="Thioredoxin-like_sf"/>
</dbReference>
<feature type="chain" id="PRO_5046846660" evidence="4">
    <location>
        <begin position="17"/>
        <end position="230"/>
    </location>
</feature>
<reference evidence="6 7" key="1">
    <citation type="submission" date="2024-02" db="EMBL/GenBank/DDBJ databases">
        <authorList>
            <person name="Chen Y."/>
            <person name="Shah S."/>
            <person name="Dougan E. K."/>
            <person name="Thang M."/>
            <person name="Chan C."/>
        </authorList>
    </citation>
    <scope>NUCLEOTIDE SEQUENCE [LARGE SCALE GENOMIC DNA]</scope>
</reference>